<comment type="subcellular location">
    <subcellularLocation>
        <location evidence="1 8">Cell membrane</location>
        <topology evidence="1 8">Multi-pass membrane protein</topology>
    </subcellularLocation>
</comment>
<dbReference type="EMBL" id="JAERQM010000003">
    <property type="protein sequence ID" value="MBU8544334.1"/>
    <property type="molecule type" value="Genomic_DNA"/>
</dbReference>
<dbReference type="InterPro" id="IPR000515">
    <property type="entry name" value="MetI-like"/>
</dbReference>
<evidence type="ECO:0000256" key="8">
    <source>
        <dbReference type="RuleBase" id="RU363032"/>
    </source>
</evidence>
<dbReference type="PANTHER" id="PTHR43386:SF1">
    <property type="entry name" value="D,D-DIPEPTIDE TRANSPORT SYSTEM PERMEASE PROTEIN DDPC-RELATED"/>
    <property type="match status" value="1"/>
</dbReference>
<feature type="transmembrane region" description="Helical" evidence="8">
    <location>
        <begin position="127"/>
        <end position="152"/>
    </location>
</feature>
<dbReference type="PROSITE" id="PS50928">
    <property type="entry name" value="ABC_TM1"/>
    <property type="match status" value="1"/>
</dbReference>
<evidence type="ECO:0000313" key="10">
    <source>
        <dbReference type="EMBL" id="MBU8544334.1"/>
    </source>
</evidence>
<dbReference type="CDD" id="cd06261">
    <property type="entry name" value="TM_PBP2"/>
    <property type="match status" value="1"/>
</dbReference>
<protein>
    <submittedName>
        <fullName evidence="10">ABC transporter permease</fullName>
    </submittedName>
</protein>
<reference evidence="10 11" key="1">
    <citation type="submission" date="2021-01" db="EMBL/GenBank/DDBJ databases">
        <title>Roseomonas sp. nov, a bacterium isolated from an oil production mixture in Yumen Oilfield.</title>
        <authorList>
            <person name="Wu D."/>
        </authorList>
    </citation>
    <scope>NUCLEOTIDE SEQUENCE [LARGE SCALE GENOMIC DNA]</scope>
    <source>
        <strain evidence="10 11">ROY-5-3</strain>
    </source>
</reference>
<keyword evidence="11" id="KW-1185">Reference proteome</keyword>
<evidence type="ECO:0000256" key="7">
    <source>
        <dbReference type="ARBA" id="ARBA00023136"/>
    </source>
</evidence>
<evidence type="ECO:0000256" key="4">
    <source>
        <dbReference type="ARBA" id="ARBA00022856"/>
    </source>
</evidence>
<keyword evidence="6 8" id="KW-1133">Transmembrane helix</keyword>
<organism evidence="10 11">
    <name type="scientific">Falsiroseomonas oleicola</name>
    <dbReference type="NCBI Taxonomy" id="2801474"/>
    <lineage>
        <taxon>Bacteria</taxon>
        <taxon>Pseudomonadati</taxon>
        <taxon>Pseudomonadota</taxon>
        <taxon>Alphaproteobacteria</taxon>
        <taxon>Acetobacterales</taxon>
        <taxon>Roseomonadaceae</taxon>
        <taxon>Falsiroseomonas</taxon>
    </lineage>
</organism>
<evidence type="ECO:0000256" key="6">
    <source>
        <dbReference type="ARBA" id="ARBA00022989"/>
    </source>
</evidence>
<proteinExistence type="inferred from homology"/>
<accession>A0ABS6H7B1</accession>
<gene>
    <name evidence="10" type="ORF">JJQ90_11495</name>
</gene>
<sequence>MSASATAASSRAGGIGGFGIGAAILGVALLFAILGPSLVPYDPLMQELAARNAPPDALHWLGRDHLGRDVLARLAAGTQISLAVALGATLLAVGLGAGLGLVAEALGRWPSFLVFGAFDMVRAMPSILLALTLMVALGVGIWPLILALGVAFAPHMALVARAAWRRESSAGYVAAARVMGAAPLATIWRHVLPNIAGALVTQAAIIMPRAITTESVLSFFGLGVSPETPSWGRMISGASRFAESAPHAVLAPVVALCVVTLGFALMGDRLRLALDPLRERGR</sequence>
<evidence type="ECO:0000256" key="2">
    <source>
        <dbReference type="ARBA" id="ARBA00022448"/>
    </source>
</evidence>
<feature type="domain" description="ABC transmembrane type-1" evidence="9">
    <location>
        <begin position="78"/>
        <end position="267"/>
    </location>
</feature>
<dbReference type="Pfam" id="PF12911">
    <property type="entry name" value="OppC_N"/>
    <property type="match status" value="1"/>
</dbReference>
<keyword evidence="5" id="KW-0653">Protein transport</keyword>
<evidence type="ECO:0000313" key="11">
    <source>
        <dbReference type="Proteomes" id="UP000689967"/>
    </source>
</evidence>
<dbReference type="PANTHER" id="PTHR43386">
    <property type="entry name" value="OLIGOPEPTIDE TRANSPORT SYSTEM PERMEASE PROTEIN APPC"/>
    <property type="match status" value="1"/>
</dbReference>
<keyword evidence="3 8" id="KW-0812">Transmembrane</keyword>
<feature type="transmembrane region" description="Helical" evidence="8">
    <location>
        <begin position="80"/>
        <end position="106"/>
    </location>
</feature>
<dbReference type="Pfam" id="PF00528">
    <property type="entry name" value="BPD_transp_1"/>
    <property type="match status" value="1"/>
</dbReference>
<dbReference type="RefSeq" id="WP_216875521.1">
    <property type="nucleotide sequence ID" value="NZ_JAERQM010000003.1"/>
</dbReference>
<feature type="transmembrane region" description="Helical" evidence="8">
    <location>
        <begin position="245"/>
        <end position="266"/>
    </location>
</feature>
<dbReference type="InterPro" id="IPR025966">
    <property type="entry name" value="OppC_N"/>
</dbReference>
<evidence type="ECO:0000256" key="3">
    <source>
        <dbReference type="ARBA" id="ARBA00022692"/>
    </source>
</evidence>
<dbReference type="Proteomes" id="UP000689967">
    <property type="component" value="Unassembled WGS sequence"/>
</dbReference>
<comment type="similarity">
    <text evidence="8">Belongs to the binding-protein-dependent transport system permease family.</text>
</comment>
<evidence type="ECO:0000256" key="5">
    <source>
        <dbReference type="ARBA" id="ARBA00022927"/>
    </source>
</evidence>
<evidence type="ECO:0000259" key="9">
    <source>
        <dbReference type="PROSITE" id="PS50928"/>
    </source>
</evidence>
<keyword evidence="4" id="KW-0571">Peptide transport</keyword>
<keyword evidence="2 8" id="KW-0813">Transport</keyword>
<evidence type="ECO:0000256" key="1">
    <source>
        <dbReference type="ARBA" id="ARBA00004651"/>
    </source>
</evidence>
<keyword evidence="7 8" id="KW-0472">Membrane</keyword>
<name>A0ABS6H7B1_9PROT</name>
<feature type="transmembrane region" description="Helical" evidence="8">
    <location>
        <begin position="12"/>
        <end position="34"/>
    </location>
</feature>
<comment type="caution">
    <text evidence="10">The sequence shown here is derived from an EMBL/GenBank/DDBJ whole genome shotgun (WGS) entry which is preliminary data.</text>
</comment>
<dbReference type="InterPro" id="IPR050366">
    <property type="entry name" value="BP-dependent_transpt_permease"/>
</dbReference>